<keyword evidence="5" id="KW-0812">Transmembrane</keyword>
<dbReference type="Proteomes" id="UP000001036">
    <property type="component" value="Chromosome"/>
</dbReference>
<evidence type="ECO:0000256" key="4">
    <source>
        <dbReference type="ARBA" id="ARBA00022452"/>
    </source>
</evidence>
<dbReference type="InterPro" id="IPR000498">
    <property type="entry name" value="OmpA-like_TM_dom"/>
</dbReference>
<feature type="signal peptide" evidence="11">
    <location>
        <begin position="1"/>
        <end position="20"/>
    </location>
</feature>
<dbReference type="InterPro" id="IPR006665">
    <property type="entry name" value="OmpA-like"/>
</dbReference>
<dbReference type="AlphaFoldDB" id="B3PCH6"/>
<dbReference type="HOGENOM" id="CLU_031536_0_1_6"/>
<keyword evidence="7" id="KW-0626">Porin</keyword>
<dbReference type="Gene3D" id="3.30.1330.60">
    <property type="entry name" value="OmpA-like domain"/>
    <property type="match status" value="1"/>
</dbReference>
<dbReference type="InterPro" id="IPR006664">
    <property type="entry name" value="OMP_bac"/>
</dbReference>
<dbReference type="SUPFAM" id="SSF56925">
    <property type="entry name" value="OMPA-like"/>
    <property type="match status" value="1"/>
</dbReference>
<reference evidence="13 14" key="1">
    <citation type="journal article" date="2008" name="J. Bacteriol.">
        <title>Insights into plant cell wall degradation from the genome sequence of the soil bacterium Cellvibrio japonicus.</title>
        <authorList>
            <person name="Deboy R.T."/>
            <person name="Mongodin E.F."/>
            <person name="Fouts D.E."/>
            <person name="Tailford L.E."/>
            <person name="Khouri H."/>
            <person name="Emerson J.B."/>
            <person name="Mohamoud Y."/>
            <person name="Watkins K."/>
            <person name="Henrissat B."/>
            <person name="Gilbert H.J."/>
            <person name="Nelson K.E."/>
        </authorList>
    </citation>
    <scope>NUCLEOTIDE SEQUENCE [LARGE SCALE GENOMIC DNA]</scope>
    <source>
        <strain evidence="13 14">Ueda107</strain>
    </source>
</reference>
<dbReference type="InterPro" id="IPR036737">
    <property type="entry name" value="OmpA-like_sf"/>
</dbReference>
<gene>
    <name evidence="13" type="primary">ompA</name>
    <name evidence="13" type="ordered locus">CJA_1293</name>
</gene>
<dbReference type="PRINTS" id="PR01021">
    <property type="entry name" value="OMPADOMAIN"/>
</dbReference>
<keyword evidence="11" id="KW-0732">Signal</keyword>
<dbReference type="GO" id="GO:0046930">
    <property type="term" value="C:pore complex"/>
    <property type="evidence" value="ECO:0007669"/>
    <property type="project" value="UniProtKB-KW"/>
</dbReference>
<evidence type="ECO:0000256" key="1">
    <source>
        <dbReference type="ARBA" id="ARBA00004571"/>
    </source>
</evidence>
<dbReference type="eggNOG" id="COG2885">
    <property type="taxonomic scope" value="Bacteria"/>
</dbReference>
<feature type="chain" id="PRO_5002793712" evidence="11">
    <location>
        <begin position="21"/>
        <end position="344"/>
    </location>
</feature>
<comment type="similarity">
    <text evidence="2">Belongs to the outer membrane OOP (TC 1.B.6) superfamily. OmpA family.</text>
</comment>
<proteinExistence type="inferred from homology"/>
<evidence type="ECO:0000313" key="13">
    <source>
        <dbReference type="EMBL" id="ACE83116.1"/>
    </source>
</evidence>
<evidence type="ECO:0000256" key="9">
    <source>
        <dbReference type="ARBA" id="ARBA00023237"/>
    </source>
</evidence>
<dbReference type="InterPro" id="IPR050330">
    <property type="entry name" value="Bact_OuterMem_StrucFunc"/>
</dbReference>
<dbReference type="KEGG" id="cja:CJA_1293"/>
<dbReference type="GO" id="GO:0009279">
    <property type="term" value="C:cell outer membrane"/>
    <property type="evidence" value="ECO:0007669"/>
    <property type="project" value="UniProtKB-SubCell"/>
</dbReference>
<evidence type="ECO:0000256" key="6">
    <source>
        <dbReference type="ARBA" id="ARBA00023065"/>
    </source>
</evidence>
<keyword evidence="8 10" id="KW-0472">Membrane</keyword>
<organism evidence="13 14">
    <name type="scientific">Cellvibrio japonicus (strain Ueda107)</name>
    <name type="common">Pseudomonas fluorescens subsp. cellulosa</name>
    <dbReference type="NCBI Taxonomy" id="498211"/>
    <lineage>
        <taxon>Bacteria</taxon>
        <taxon>Pseudomonadati</taxon>
        <taxon>Pseudomonadota</taxon>
        <taxon>Gammaproteobacteria</taxon>
        <taxon>Cellvibrionales</taxon>
        <taxon>Cellvibrionaceae</taxon>
        <taxon>Cellvibrio</taxon>
    </lineage>
</organism>
<dbReference type="GO" id="GO:0006811">
    <property type="term" value="P:monoatomic ion transport"/>
    <property type="evidence" value="ECO:0007669"/>
    <property type="project" value="UniProtKB-KW"/>
</dbReference>
<evidence type="ECO:0000259" key="12">
    <source>
        <dbReference type="PROSITE" id="PS51123"/>
    </source>
</evidence>
<evidence type="ECO:0000256" key="5">
    <source>
        <dbReference type="ARBA" id="ARBA00022692"/>
    </source>
</evidence>
<dbReference type="SUPFAM" id="SSF103088">
    <property type="entry name" value="OmpA-like"/>
    <property type="match status" value="1"/>
</dbReference>
<accession>B3PCH6</accession>
<name>B3PCH6_CELJU</name>
<evidence type="ECO:0000256" key="11">
    <source>
        <dbReference type="SAM" id="SignalP"/>
    </source>
</evidence>
<evidence type="ECO:0000256" key="10">
    <source>
        <dbReference type="PROSITE-ProRule" id="PRU00473"/>
    </source>
</evidence>
<dbReference type="Pfam" id="PF00691">
    <property type="entry name" value="OmpA"/>
    <property type="match status" value="1"/>
</dbReference>
<dbReference type="PANTHER" id="PTHR30329">
    <property type="entry name" value="STATOR ELEMENT OF FLAGELLAR MOTOR COMPLEX"/>
    <property type="match status" value="1"/>
</dbReference>
<evidence type="ECO:0000256" key="3">
    <source>
        <dbReference type="ARBA" id="ARBA00022448"/>
    </source>
</evidence>
<dbReference type="PROSITE" id="PS51123">
    <property type="entry name" value="OMPA_2"/>
    <property type="match status" value="1"/>
</dbReference>
<feature type="domain" description="OmpA-like" evidence="12">
    <location>
        <begin position="224"/>
        <end position="339"/>
    </location>
</feature>
<dbReference type="Gene3D" id="2.40.160.20">
    <property type="match status" value="1"/>
</dbReference>
<dbReference type="eggNOG" id="COG3637">
    <property type="taxonomic scope" value="Bacteria"/>
</dbReference>
<comment type="subcellular location">
    <subcellularLocation>
        <location evidence="1">Cell outer membrane</location>
        <topology evidence="1">Multi-pass membrane protein</topology>
    </subcellularLocation>
</comment>
<dbReference type="RefSeq" id="WP_012486930.1">
    <property type="nucleotide sequence ID" value="NC_010995.1"/>
</dbReference>
<dbReference type="GO" id="GO:0015288">
    <property type="term" value="F:porin activity"/>
    <property type="evidence" value="ECO:0007669"/>
    <property type="project" value="UniProtKB-KW"/>
</dbReference>
<dbReference type="EMBL" id="CP000934">
    <property type="protein sequence ID" value="ACE83116.1"/>
    <property type="molecule type" value="Genomic_DNA"/>
</dbReference>
<evidence type="ECO:0000256" key="2">
    <source>
        <dbReference type="ARBA" id="ARBA00005710"/>
    </source>
</evidence>
<dbReference type="Pfam" id="PF01389">
    <property type="entry name" value="OmpA_membrane"/>
    <property type="match status" value="1"/>
</dbReference>
<evidence type="ECO:0000313" key="14">
    <source>
        <dbReference type="Proteomes" id="UP000001036"/>
    </source>
</evidence>
<protein>
    <submittedName>
        <fullName evidence="13">Outer membrane protein A</fullName>
    </submittedName>
</protein>
<dbReference type="InterPro" id="IPR011250">
    <property type="entry name" value="OMP/PagP_B-barrel"/>
</dbReference>
<keyword evidence="4" id="KW-1134">Transmembrane beta strand</keyword>
<keyword evidence="3" id="KW-0813">Transport</keyword>
<evidence type="ECO:0000256" key="8">
    <source>
        <dbReference type="ARBA" id="ARBA00023136"/>
    </source>
</evidence>
<evidence type="ECO:0000256" key="7">
    <source>
        <dbReference type="ARBA" id="ARBA00023114"/>
    </source>
</evidence>
<dbReference type="CDD" id="cd07185">
    <property type="entry name" value="OmpA_C-like"/>
    <property type="match status" value="1"/>
</dbReference>
<dbReference type="OrthoDB" id="9782229at2"/>
<keyword evidence="14" id="KW-1185">Reference proteome</keyword>
<sequence length="344" mass="38090">MKRLFTVLLCAISTITSYYAAANSREEVETSIYVGIRAGYSYNEGSCSSNHLKCDKSDTGYGLFIGYDINPRWAIETSFNDIGDTTATYSNAHLDGDLSQIDISVKYAYPIYQNLSLYGKVGAAYWDAKAKGQNVSFSDTGVSPLLGAGLELIISEHWKGRIEYQYIDRIGNNLMGKASPNKLGLALIWNFPLRKHKPAKPEPVIVYQPVEAPPPPVEKPVTEQRIVIDENLGGALFEFNKSEIRNTAAIQPVIDVLLEDPSLYVNVIGHTDSKGSEEYNQRLSQTRANVVAKYLNSKGVSLSRIKVFGMGEDQPVADNSTEEGRAQNRRVEFIISNSQQIHGH</sequence>
<dbReference type="PANTHER" id="PTHR30329:SF21">
    <property type="entry name" value="LIPOPROTEIN YIAD-RELATED"/>
    <property type="match status" value="1"/>
</dbReference>
<dbReference type="STRING" id="498211.CJA_1293"/>
<keyword evidence="6" id="KW-0406">Ion transport</keyword>
<keyword evidence="9" id="KW-0998">Cell outer membrane</keyword>